<evidence type="ECO:0000256" key="4">
    <source>
        <dbReference type="ARBA" id="ARBA00023015"/>
    </source>
</evidence>
<comment type="function">
    <text evidence="7">General factor that plays a major role in the activation of eukaryotic genes transcribed by RNA polymerase II.</text>
</comment>
<feature type="compositionally biased region" description="Low complexity" evidence="10">
    <location>
        <begin position="366"/>
        <end position="390"/>
    </location>
</feature>
<dbReference type="EMBL" id="KI669508">
    <property type="protein sequence ID" value="OCF32436.1"/>
    <property type="molecule type" value="Genomic_DNA"/>
</dbReference>
<reference evidence="12 13" key="1">
    <citation type="submission" date="2013-07" db="EMBL/GenBank/DDBJ databases">
        <title>The Genome Sequence of Cryptococcus heveanensis BCC8398.</title>
        <authorList>
            <consortium name="The Broad Institute Genome Sequencing Platform"/>
            <person name="Cuomo C."/>
            <person name="Litvintseva A."/>
            <person name="Chen Y."/>
            <person name="Heitman J."/>
            <person name="Sun S."/>
            <person name="Springer D."/>
            <person name="Dromer F."/>
            <person name="Young S.K."/>
            <person name="Zeng Q."/>
            <person name="Gargeya S."/>
            <person name="Fitzgerald M."/>
            <person name="Abouelleil A."/>
            <person name="Alvarado L."/>
            <person name="Berlin A.M."/>
            <person name="Chapman S.B."/>
            <person name="Dewar J."/>
            <person name="Goldberg J."/>
            <person name="Griggs A."/>
            <person name="Gujja S."/>
            <person name="Hansen M."/>
            <person name="Howarth C."/>
            <person name="Imamovic A."/>
            <person name="Larimer J."/>
            <person name="McCowan C."/>
            <person name="Murphy C."/>
            <person name="Pearson M."/>
            <person name="Priest M."/>
            <person name="Roberts A."/>
            <person name="Saif S."/>
            <person name="Shea T."/>
            <person name="Sykes S."/>
            <person name="Wortman J."/>
            <person name="Nusbaum C."/>
            <person name="Birren B."/>
        </authorList>
    </citation>
    <scope>NUCLEOTIDE SEQUENCE [LARGE SCALE GENOMIC DNA]</scope>
    <source>
        <strain evidence="12 13">BCC8398</strain>
    </source>
</reference>
<dbReference type="GO" id="GO:0017025">
    <property type="term" value="F:TBP-class protein binding"/>
    <property type="evidence" value="ECO:0007669"/>
    <property type="project" value="InterPro"/>
</dbReference>
<dbReference type="InterPro" id="IPR000812">
    <property type="entry name" value="TFIIB"/>
</dbReference>
<reference evidence="13" key="2">
    <citation type="submission" date="2013-12" db="EMBL/GenBank/DDBJ databases">
        <title>Evolution of pathogenesis and genome organization in the Tremellales.</title>
        <authorList>
            <person name="Cuomo C."/>
            <person name="Litvintseva A."/>
            <person name="Heitman J."/>
            <person name="Chen Y."/>
            <person name="Sun S."/>
            <person name="Springer D."/>
            <person name="Dromer F."/>
            <person name="Young S."/>
            <person name="Zeng Q."/>
            <person name="Chapman S."/>
            <person name="Gujja S."/>
            <person name="Saif S."/>
            <person name="Birren B."/>
        </authorList>
    </citation>
    <scope>NUCLEOTIDE SEQUENCE [LARGE SCALE GENOMIC DNA]</scope>
    <source>
        <strain evidence="13">BCC8398</strain>
    </source>
</reference>
<protein>
    <recommendedName>
        <fullName evidence="2">Transcription initiation factor IIB</fullName>
    </recommendedName>
    <alternativeName>
        <fullName evidence="6">General transcription factor TFIIB</fullName>
    </alternativeName>
</protein>
<sequence>MAVAGPKQPGPKFGQSVAPNLNVRHLCPNCRSDPPNIIEEYSKGDLVCGDCGTILGDRIVDTRSEWRTFAGDENGDDPSRVGDAGNPLLGSNHLDTVISHKDGRSGIARDLNRAVNRANNLSNGINGKTNTAILSAVFSRIGEKCDAMQLPRGVRERAQHVYKIADDQKAIKGKNEAAIIAACIIYACRDAGAHRTFQEVCKALKITKKELGQVFSVIKNAVQASGTKTGAMESVHGSNNAQESAEALLGRFTNYLDLGNAVFNASKHVAGEAVARTVIDGRSPVSIAAGVLYFTCVLLGRSTSAKDIAAMGGVSESTTKLICKMVATKLDEIIRPEWKTEYKKGYAALAQLGRINDSAKNSRSGTPSRLTPSSATTSAPVSAPPNNGNGNANGNGIANGNGHLDKQVKANGHAQADGIKLNGNANGEGSITQQKAEASTSANGKKEDGDVEMKREENGKTEK</sequence>
<dbReference type="SUPFAM" id="SSF47954">
    <property type="entry name" value="Cyclin-like"/>
    <property type="match status" value="2"/>
</dbReference>
<keyword evidence="9" id="KW-0862">Zinc</keyword>
<evidence type="ECO:0000256" key="7">
    <source>
        <dbReference type="ARBA" id="ARBA00056616"/>
    </source>
</evidence>
<dbReference type="PANTHER" id="PTHR11618">
    <property type="entry name" value="TRANSCRIPTION INITIATION FACTOR IIB-RELATED"/>
    <property type="match status" value="1"/>
</dbReference>
<feature type="region of interest" description="Disordered" evidence="10">
    <location>
        <begin position="417"/>
        <end position="463"/>
    </location>
</feature>
<dbReference type="AlphaFoldDB" id="A0A1B9GN28"/>
<dbReference type="OrthoDB" id="25790at2759"/>
<dbReference type="Proteomes" id="UP000092666">
    <property type="component" value="Unassembled WGS sequence"/>
</dbReference>
<proteinExistence type="inferred from homology"/>
<dbReference type="GO" id="GO:0005634">
    <property type="term" value="C:nucleus"/>
    <property type="evidence" value="ECO:0007669"/>
    <property type="project" value="TreeGrafter"/>
</dbReference>
<dbReference type="InterPro" id="IPR036915">
    <property type="entry name" value="Cyclin-like_sf"/>
</dbReference>
<keyword evidence="9" id="KW-0863">Zinc-finger</keyword>
<gene>
    <name evidence="12" type="ORF">I316_05862</name>
</gene>
<evidence type="ECO:0000256" key="8">
    <source>
        <dbReference type="ARBA" id="ARBA00066213"/>
    </source>
</evidence>
<name>A0A1B9GN28_9TREE</name>
<evidence type="ECO:0000259" key="11">
    <source>
        <dbReference type="PROSITE" id="PS51134"/>
    </source>
</evidence>
<dbReference type="FunFam" id="1.10.472.170:FF:000001">
    <property type="entry name" value="Transcription initiation factor IIB"/>
    <property type="match status" value="1"/>
</dbReference>
<keyword evidence="3" id="KW-0677">Repeat</keyword>
<keyword evidence="4" id="KW-0805">Transcription regulation</keyword>
<dbReference type="STRING" id="1296120.A0A1B9GN28"/>
<dbReference type="GO" id="GO:0016251">
    <property type="term" value="F:RNA polymerase II general transcription initiation factor activity"/>
    <property type="evidence" value="ECO:0007669"/>
    <property type="project" value="TreeGrafter"/>
</dbReference>
<evidence type="ECO:0000256" key="9">
    <source>
        <dbReference type="PROSITE-ProRule" id="PRU00469"/>
    </source>
</evidence>
<dbReference type="Pfam" id="PF00382">
    <property type="entry name" value="TFIIB"/>
    <property type="match status" value="2"/>
</dbReference>
<dbReference type="GO" id="GO:0008270">
    <property type="term" value="F:zinc ion binding"/>
    <property type="evidence" value="ECO:0007669"/>
    <property type="project" value="UniProtKB-KW"/>
</dbReference>
<evidence type="ECO:0000256" key="6">
    <source>
        <dbReference type="ARBA" id="ARBA00031706"/>
    </source>
</evidence>
<accession>A0A1B9GN28</accession>
<dbReference type="InterPro" id="IPR013137">
    <property type="entry name" value="Znf_TFIIB"/>
</dbReference>
<evidence type="ECO:0000256" key="5">
    <source>
        <dbReference type="ARBA" id="ARBA00023163"/>
    </source>
</evidence>
<feature type="region of interest" description="Disordered" evidence="10">
    <location>
        <begin position="358"/>
        <end position="405"/>
    </location>
</feature>
<feature type="compositionally biased region" description="Polar residues" evidence="10">
    <location>
        <begin position="423"/>
        <end position="443"/>
    </location>
</feature>
<dbReference type="SUPFAM" id="SSF57783">
    <property type="entry name" value="Zinc beta-ribbon"/>
    <property type="match status" value="1"/>
</dbReference>
<dbReference type="PANTHER" id="PTHR11618:SF13">
    <property type="entry name" value="TRANSCRIPTION INITIATION FACTOR IIB"/>
    <property type="match status" value="1"/>
</dbReference>
<dbReference type="GO" id="GO:0003743">
    <property type="term" value="F:translation initiation factor activity"/>
    <property type="evidence" value="ECO:0007669"/>
    <property type="project" value="UniProtKB-KW"/>
</dbReference>
<dbReference type="Gene3D" id="1.10.472.170">
    <property type="match status" value="1"/>
</dbReference>
<keyword evidence="5" id="KW-0804">Transcription</keyword>
<dbReference type="GO" id="GO:0051123">
    <property type="term" value="P:RNA polymerase II preinitiation complex assembly"/>
    <property type="evidence" value="ECO:0007669"/>
    <property type="project" value="UniProtKB-ARBA"/>
</dbReference>
<feature type="domain" description="TFIIB-type" evidence="11">
    <location>
        <begin position="23"/>
        <end position="56"/>
    </location>
</feature>
<evidence type="ECO:0000256" key="3">
    <source>
        <dbReference type="ARBA" id="ARBA00022737"/>
    </source>
</evidence>
<evidence type="ECO:0000256" key="2">
    <source>
        <dbReference type="ARBA" id="ARBA00013932"/>
    </source>
</evidence>
<keyword evidence="13" id="KW-1185">Reference proteome</keyword>
<dbReference type="GO" id="GO:0097550">
    <property type="term" value="C:transcription preinitiation complex"/>
    <property type="evidence" value="ECO:0007669"/>
    <property type="project" value="TreeGrafter"/>
</dbReference>
<comment type="subunit">
    <text evidence="8">Associates with TFIID-IIA (DA complex) to form TFIID-IIA-IIB (DAB-complex) which is then recognized by polymerase II.</text>
</comment>
<keyword evidence="12" id="KW-0396">Initiation factor</keyword>
<organism evidence="12 13">
    <name type="scientific">Kwoniella heveanensis BCC8398</name>
    <dbReference type="NCBI Taxonomy" id="1296120"/>
    <lineage>
        <taxon>Eukaryota</taxon>
        <taxon>Fungi</taxon>
        <taxon>Dikarya</taxon>
        <taxon>Basidiomycota</taxon>
        <taxon>Agaricomycotina</taxon>
        <taxon>Tremellomycetes</taxon>
        <taxon>Tremellales</taxon>
        <taxon>Cryptococcaceae</taxon>
        <taxon>Kwoniella</taxon>
    </lineage>
</organism>
<evidence type="ECO:0000313" key="12">
    <source>
        <dbReference type="EMBL" id="OCF32436.1"/>
    </source>
</evidence>
<dbReference type="Pfam" id="PF08271">
    <property type="entry name" value="Zn_Ribbon_TF"/>
    <property type="match status" value="1"/>
</dbReference>
<dbReference type="PRINTS" id="PR00685">
    <property type="entry name" value="TIFACTORIIB"/>
</dbReference>
<feature type="compositionally biased region" description="Basic and acidic residues" evidence="10">
    <location>
        <begin position="444"/>
        <end position="463"/>
    </location>
</feature>
<dbReference type="PROSITE" id="PS51134">
    <property type="entry name" value="ZF_TFIIB"/>
    <property type="match status" value="1"/>
</dbReference>
<comment type="similarity">
    <text evidence="1">Belongs to the TFIIB family.</text>
</comment>
<dbReference type="Gene3D" id="1.10.472.10">
    <property type="entry name" value="Cyclin-like"/>
    <property type="match status" value="1"/>
</dbReference>
<evidence type="ECO:0000256" key="10">
    <source>
        <dbReference type="SAM" id="MobiDB-lite"/>
    </source>
</evidence>
<keyword evidence="9" id="KW-0479">Metal-binding</keyword>
<evidence type="ECO:0000256" key="1">
    <source>
        <dbReference type="ARBA" id="ARBA00010857"/>
    </source>
</evidence>
<keyword evidence="12" id="KW-0648">Protein biosynthesis</keyword>
<evidence type="ECO:0000313" key="13">
    <source>
        <dbReference type="Proteomes" id="UP000092666"/>
    </source>
</evidence>
<dbReference type="InterPro" id="IPR013150">
    <property type="entry name" value="TFIIB_cyclin"/>
</dbReference>